<evidence type="ECO:0000313" key="3">
    <source>
        <dbReference type="Proteomes" id="UP000598350"/>
    </source>
</evidence>
<dbReference type="EMBL" id="JABTCG010000004">
    <property type="protein sequence ID" value="MBD0851632.1"/>
    <property type="molecule type" value="Genomic_DNA"/>
</dbReference>
<dbReference type="Proteomes" id="UP000598350">
    <property type="component" value="Unassembled WGS sequence"/>
</dbReference>
<dbReference type="NCBIfam" id="NF045521">
    <property type="entry name" value="rhoda_near_glyco"/>
    <property type="match status" value="1"/>
</dbReference>
<dbReference type="InterPro" id="IPR050229">
    <property type="entry name" value="GlpE_sulfurtransferase"/>
</dbReference>
<sequence length="164" mass="18885">MKTIFPFCMLLFLTFSGQAQKKIDRTLRLLNNESVPYIQVSEASSKDNLLYLDARKKAEYEVSHLKDAIWVGYDEFDPQRLMEFVRDTSTTIVVYCSVGVRSEDIGEKLQALGYTNVYNLYGGIFKWKNSGLAVFDTVGKETNRVHAYNRLWGKLLTKGEKVYN</sequence>
<dbReference type="PANTHER" id="PTHR43031:SF1">
    <property type="entry name" value="PYRIDINE NUCLEOTIDE-DISULPHIDE OXIDOREDUCTASE"/>
    <property type="match status" value="1"/>
</dbReference>
<dbReference type="PANTHER" id="PTHR43031">
    <property type="entry name" value="FAD-DEPENDENT OXIDOREDUCTASE"/>
    <property type="match status" value="1"/>
</dbReference>
<feature type="domain" description="Rhodanese" evidence="1">
    <location>
        <begin position="45"/>
        <end position="136"/>
    </location>
</feature>
<accession>A0ABR7VDC9</accession>
<reference evidence="2 3" key="1">
    <citation type="submission" date="2020-05" db="EMBL/GenBank/DDBJ databases">
        <title>The draft genome sequence of Maribacter arenosus CAU 1321.</title>
        <authorList>
            <person name="Mu L."/>
        </authorList>
    </citation>
    <scope>NUCLEOTIDE SEQUENCE [LARGE SCALE GENOMIC DNA]</scope>
    <source>
        <strain evidence="2 3">CAU 1321</strain>
    </source>
</reference>
<dbReference type="InterPro" id="IPR036873">
    <property type="entry name" value="Rhodanese-like_dom_sf"/>
</dbReference>
<proteinExistence type="predicted"/>
<comment type="caution">
    <text evidence="2">The sequence shown here is derived from an EMBL/GenBank/DDBJ whole genome shotgun (WGS) entry which is preliminary data.</text>
</comment>
<dbReference type="SMART" id="SM00450">
    <property type="entry name" value="RHOD"/>
    <property type="match status" value="1"/>
</dbReference>
<dbReference type="RefSeq" id="WP_188314736.1">
    <property type="nucleotide sequence ID" value="NZ_JABTCG010000004.1"/>
</dbReference>
<dbReference type="PROSITE" id="PS50206">
    <property type="entry name" value="RHODANESE_3"/>
    <property type="match status" value="1"/>
</dbReference>
<gene>
    <name evidence="2" type="ORF">HPE63_13205</name>
</gene>
<dbReference type="Gene3D" id="3.40.250.10">
    <property type="entry name" value="Rhodanese-like domain"/>
    <property type="match status" value="1"/>
</dbReference>
<name>A0ABR7VDC9_9FLAO</name>
<protein>
    <submittedName>
        <fullName evidence="2">Rhodanese-like domain-containing protein</fullName>
    </submittedName>
</protein>
<dbReference type="Pfam" id="PF00581">
    <property type="entry name" value="Rhodanese"/>
    <property type="match status" value="1"/>
</dbReference>
<evidence type="ECO:0000259" key="1">
    <source>
        <dbReference type="PROSITE" id="PS50206"/>
    </source>
</evidence>
<dbReference type="CDD" id="cd00158">
    <property type="entry name" value="RHOD"/>
    <property type="match status" value="1"/>
</dbReference>
<dbReference type="InterPro" id="IPR001763">
    <property type="entry name" value="Rhodanese-like_dom"/>
</dbReference>
<evidence type="ECO:0000313" key="2">
    <source>
        <dbReference type="EMBL" id="MBD0851632.1"/>
    </source>
</evidence>
<keyword evidence="3" id="KW-1185">Reference proteome</keyword>
<organism evidence="2 3">
    <name type="scientific">Maribacter arenosus</name>
    <dbReference type="NCBI Taxonomy" id="1854708"/>
    <lineage>
        <taxon>Bacteria</taxon>
        <taxon>Pseudomonadati</taxon>
        <taxon>Bacteroidota</taxon>
        <taxon>Flavobacteriia</taxon>
        <taxon>Flavobacteriales</taxon>
        <taxon>Flavobacteriaceae</taxon>
        <taxon>Maribacter</taxon>
    </lineage>
</organism>
<dbReference type="SUPFAM" id="SSF52821">
    <property type="entry name" value="Rhodanese/Cell cycle control phosphatase"/>
    <property type="match status" value="1"/>
</dbReference>